<dbReference type="Gene3D" id="3.40.710.10">
    <property type="entry name" value="DD-peptidase/beta-lactamase superfamily"/>
    <property type="match status" value="1"/>
</dbReference>
<comment type="similarity">
    <text evidence="3">In the N-terminal section; belongs to the glycosyltransferase 51 family.</text>
</comment>
<dbReference type="GO" id="GO:0030288">
    <property type="term" value="C:outer membrane-bounded periplasmic space"/>
    <property type="evidence" value="ECO:0007669"/>
    <property type="project" value="TreeGrafter"/>
</dbReference>
<dbReference type="UniPathway" id="UPA00219"/>
<feature type="domain" description="Glycosyl transferase family 51" evidence="13">
    <location>
        <begin position="69"/>
        <end position="235"/>
    </location>
</feature>
<gene>
    <name evidence="14" type="ORF">BTO08_06830</name>
</gene>
<keyword evidence="5" id="KW-0645">Protease</keyword>
<dbReference type="NCBIfam" id="TIGR02073">
    <property type="entry name" value="PBP_1c"/>
    <property type="match status" value="1"/>
</dbReference>
<evidence type="ECO:0000256" key="8">
    <source>
        <dbReference type="ARBA" id="ARBA00022801"/>
    </source>
</evidence>
<organism evidence="14 15">
    <name type="scientific">Photobacterium angustum</name>
    <dbReference type="NCBI Taxonomy" id="661"/>
    <lineage>
        <taxon>Bacteria</taxon>
        <taxon>Pseudomonadati</taxon>
        <taxon>Pseudomonadota</taxon>
        <taxon>Gammaproteobacteria</taxon>
        <taxon>Vibrionales</taxon>
        <taxon>Vibrionaceae</taxon>
        <taxon>Photobacterium</taxon>
    </lineage>
</organism>
<dbReference type="InterPro" id="IPR001264">
    <property type="entry name" value="Glyco_trans_51"/>
</dbReference>
<evidence type="ECO:0000256" key="2">
    <source>
        <dbReference type="ARBA" id="ARBA00007090"/>
    </source>
</evidence>
<dbReference type="GO" id="GO:0008658">
    <property type="term" value="F:penicillin binding"/>
    <property type="evidence" value="ECO:0007669"/>
    <property type="project" value="InterPro"/>
</dbReference>
<evidence type="ECO:0000256" key="3">
    <source>
        <dbReference type="ARBA" id="ARBA00007739"/>
    </source>
</evidence>
<comment type="similarity">
    <text evidence="2">In the C-terminal section; belongs to the transpeptidase family.</text>
</comment>
<dbReference type="InterPro" id="IPR001460">
    <property type="entry name" value="PCN-bd_Tpept"/>
</dbReference>
<dbReference type="OrthoDB" id="9766909at2"/>
<accession>A0A2S7VYF0</accession>
<proteinExistence type="inferred from homology"/>
<keyword evidence="6" id="KW-0328">Glycosyltransferase</keyword>
<dbReference type="PANTHER" id="PTHR32282">
    <property type="entry name" value="BINDING PROTEIN TRANSPEPTIDASE, PUTATIVE-RELATED"/>
    <property type="match status" value="1"/>
</dbReference>
<dbReference type="GO" id="GO:0008955">
    <property type="term" value="F:peptidoglycan glycosyltransferase activity"/>
    <property type="evidence" value="ECO:0007669"/>
    <property type="project" value="UniProtKB-EC"/>
</dbReference>
<evidence type="ECO:0000256" key="5">
    <source>
        <dbReference type="ARBA" id="ARBA00022670"/>
    </source>
</evidence>
<keyword evidence="9" id="KW-0511">Multifunctional enzyme</keyword>
<feature type="domain" description="Penicillin-binding protein transpeptidase" evidence="12">
    <location>
        <begin position="312"/>
        <end position="525"/>
    </location>
</feature>
<evidence type="ECO:0000256" key="9">
    <source>
        <dbReference type="ARBA" id="ARBA00023268"/>
    </source>
</evidence>
<evidence type="ECO:0000256" key="4">
    <source>
        <dbReference type="ARBA" id="ARBA00022645"/>
    </source>
</evidence>
<dbReference type="InterPro" id="IPR036950">
    <property type="entry name" value="PBP_transglycosylase"/>
</dbReference>
<dbReference type="PANTHER" id="PTHR32282:SF15">
    <property type="entry name" value="PENICILLIN-BINDING PROTEIN 1C"/>
    <property type="match status" value="1"/>
</dbReference>
<dbReference type="GO" id="GO:0006508">
    <property type="term" value="P:proteolysis"/>
    <property type="evidence" value="ECO:0007669"/>
    <property type="project" value="UniProtKB-KW"/>
</dbReference>
<dbReference type="SUPFAM" id="SSF53955">
    <property type="entry name" value="Lysozyme-like"/>
    <property type="match status" value="1"/>
</dbReference>
<dbReference type="GO" id="GO:0009252">
    <property type="term" value="P:peptidoglycan biosynthetic process"/>
    <property type="evidence" value="ECO:0007669"/>
    <property type="project" value="UniProtKB-UniPathway"/>
</dbReference>
<evidence type="ECO:0000256" key="11">
    <source>
        <dbReference type="ARBA" id="ARBA00049902"/>
    </source>
</evidence>
<reference evidence="14 15" key="1">
    <citation type="submission" date="2016-12" db="EMBL/GenBank/DDBJ databases">
        <title>Diversity of luminous bacteria.</title>
        <authorList>
            <person name="Yoshizawa S."/>
            <person name="Kogure K."/>
        </authorList>
    </citation>
    <scope>NUCLEOTIDE SEQUENCE [LARGE SCALE GENOMIC DNA]</scope>
    <source>
        <strain evidence="14 15">LC1-200</strain>
    </source>
</reference>
<dbReference type="EC" id="2.4.99.28" evidence="10"/>
<evidence type="ECO:0000256" key="6">
    <source>
        <dbReference type="ARBA" id="ARBA00022676"/>
    </source>
</evidence>
<dbReference type="InterPro" id="IPR023346">
    <property type="entry name" value="Lysozyme-like_dom_sf"/>
</dbReference>
<evidence type="ECO:0000259" key="13">
    <source>
        <dbReference type="Pfam" id="PF00912"/>
    </source>
</evidence>
<keyword evidence="7" id="KW-0808">Transferase</keyword>
<keyword evidence="8" id="KW-0378">Hydrolase</keyword>
<evidence type="ECO:0000313" key="15">
    <source>
        <dbReference type="Proteomes" id="UP000238730"/>
    </source>
</evidence>
<evidence type="ECO:0000256" key="1">
    <source>
        <dbReference type="ARBA" id="ARBA00004752"/>
    </source>
</evidence>
<name>A0A2S7VYF0_PHOAN</name>
<comment type="pathway">
    <text evidence="1">Cell wall biogenesis; peptidoglycan biosynthesis.</text>
</comment>
<dbReference type="InterPro" id="IPR050396">
    <property type="entry name" value="Glycosyltr_51/Transpeptidase"/>
</dbReference>
<dbReference type="GO" id="GO:0004180">
    <property type="term" value="F:carboxypeptidase activity"/>
    <property type="evidence" value="ECO:0007669"/>
    <property type="project" value="UniProtKB-KW"/>
</dbReference>
<evidence type="ECO:0000313" key="14">
    <source>
        <dbReference type="EMBL" id="PQJ67132.1"/>
    </source>
</evidence>
<evidence type="ECO:0000259" key="12">
    <source>
        <dbReference type="Pfam" id="PF00905"/>
    </source>
</evidence>
<dbReference type="EMBL" id="MSCJ01000001">
    <property type="protein sequence ID" value="PQJ67132.1"/>
    <property type="molecule type" value="Genomic_DNA"/>
</dbReference>
<dbReference type="Proteomes" id="UP000238730">
    <property type="component" value="Unassembled WGS sequence"/>
</dbReference>
<dbReference type="RefSeq" id="WP_105060403.1">
    <property type="nucleotide sequence ID" value="NZ_MSCJ01000001.1"/>
</dbReference>
<dbReference type="SUPFAM" id="SSF56601">
    <property type="entry name" value="beta-lactamase/transpeptidase-like"/>
    <property type="match status" value="1"/>
</dbReference>
<dbReference type="InterPro" id="IPR012338">
    <property type="entry name" value="Beta-lactam/transpept-like"/>
</dbReference>
<sequence>MKSNHSIQQPASRYKTWMRACCITIVLLATCGVVLNYVFPLPPLYPNGSAVVIKSQEGEVLRAFADMQGVRRTQLTSPGQVDPFYRQALLTYEDRWFYFHPGFNPFSIFRAAWQWGVNGHVVSGGSTLTMQVARLISPHSRSLSGKLTQLFRALQLEWFFSKDQILTLYLNLAPFGGNIEGVEAAAQRYFGKSAQLLTKSEAALLVVLPQKPSLYRPDRFPELAKAMRNKVLERLVRYNKLDQYSANFMQQEPVVVAPYFQPLQAPLLSRMLQQSYPHQAVMKTTIRTDIQKRIHRLLTTVSQRLPAKSSAAIVVVDNASANVIAYQGSADFNDVSRFSYVDMVQAIRSPGSTLKPFIYGTALDLGIIHSQSLLSDIPSSFSGYKPQNLNGKFQGAVSMSEALKQSLNIPLIQVFNKETPEVFDQKLQHAGIQLQHKKPNLAVGLGGTGTNLITLAAMYRTLATNGQYQPLQLLQNAKPVVSKPLLSPASSWIIFKTLSEISAPDRVVPSIRRQIAWKTGTSYGYRDFWSIGVSPDFTVGVWIGRPDSSPVVGYLGATQAAPIMFDAFDQLPRDQHQRIKPKDVVTKTICWPSGRDKQITPLAQCISQRKAYTVRGITPPTLETDGRFLRPSLDTAQTTWPKLLANWQQQRGGISTSKGKDDSHKDNGNVAPYIKQIVTGQHYYKDQLDVLPLQTLDENVKVDWYVNNQPFTGNEIKLVNYSGKVRITACINGVCDKREIVVH</sequence>
<comment type="caution">
    <text evidence="14">The sequence shown here is derived from an EMBL/GenBank/DDBJ whole genome shotgun (WGS) entry which is preliminary data.</text>
</comment>
<evidence type="ECO:0000256" key="7">
    <source>
        <dbReference type="ARBA" id="ARBA00022679"/>
    </source>
</evidence>
<dbReference type="Gene3D" id="1.10.3810.10">
    <property type="entry name" value="Biosynthetic peptidoglycan transglycosylase-like"/>
    <property type="match status" value="1"/>
</dbReference>
<keyword evidence="4" id="KW-0121">Carboxypeptidase</keyword>
<protein>
    <recommendedName>
        <fullName evidence="10">peptidoglycan glycosyltransferase</fullName>
        <ecNumber evidence="10">2.4.99.28</ecNumber>
    </recommendedName>
</protein>
<evidence type="ECO:0000256" key="10">
    <source>
        <dbReference type="ARBA" id="ARBA00044770"/>
    </source>
</evidence>
<dbReference type="InterPro" id="IPR011815">
    <property type="entry name" value="PBP_1c"/>
</dbReference>
<dbReference type="AlphaFoldDB" id="A0A2S7VYF0"/>
<comment type="catalytic activity">
    <reaction evidence="11">
        <text>[GlcNAc-(1-&gt;4)-Mur2Ac(oyl-L-Ala-gamma-D-Glu-L-Lys-D-Ala-D-Ala)](n)-di-trans,octa-cis-undecaprenyl diphosphate + beta-D-GlcNAc-(1-&gt;4)-Mur2Ac(oyl-L-Ala-gamma-D-Glu-L-Lys-D-Ala-D-Ala)-di-trans,octa-cis-undecaprenyl diphosphate = [GlcNAc-(1-&gt;4)-Mur2Ac(oyl-L-Ala-gamma-D-Glu-L-Lys-D-Ala-D-Ala)](n+1)-di-trans,octa-cis-undecaprenyl diphosphate + di-trans,octa-cis-undecaprenyl diphosphate + H(+)</text>
        <dbReference type="Rhea" id="RHEA:23708"/>
        <dbReference type="Rhea" id="RHEA-COMP:9602"/>
        <dbReference type="Rhea" id="RHEA-COMP:9603"/>
        <dbReference type="ChEBI" id="CHEBI:15378"/>
        <dbReference type="ChEBI" id="CHEBI:58405"/>
        <dbReference type="ChEBI" id="CHEBI:60033"/>
        <dbReference type="ChEBI" id="CHEBI:78435"/>
        <dbReference type="EC" id="2.4.99.28"/>
    </reaction>
</comment>
<dbReference type="Pfam" id="PF00905">
    <property type="entry name" value="Transpeptidase"/>
    <property type="match status" value="1"/>
</dbReference>
<dbReference type="Pfam" id="PF00912">
    <property type="entry name" value="Transgly"/>
    <property type="match status" value="1"/>
</dbReference>